<proteinExistence type="predicted"/>
<protein>
    <recommendedName>
        <fullName evidence="1">EF-hand domain-containing protein</fullName>
    </recommendedName>
</protein>
<dbReference type="InterPro" id="IPR011992">
    <property type="entry name" value="EF-hand-dom_pair"/>
</dbReference>
<dbReference type="InterPro" id="IPR002048">
    <property type="entry name" value="EF_hand_dom"/>
</dbReference>
<dbReference type="SMART" id="SM00054">
    <property type="entry name" value="EFh"/>
    <property type="match status" value="2"/>
</dbReference>
<evidence type="ECO:0000259" key="1">
    <source>
        <dbReference type="PROSITE" id="PS50222"/>
    </source>
</evidence>
<name>A0AAE0BNY5_9CHLO</name>
<organism evidence="2 3">
    <name type="scientific">Cymbomonas tetramitiformis</name>
    <dbReference type="NCBI Taxonomy" id="36881"/>
    <lineage>
        <taxon>Eukaryota</taxon>
        <taxon>Viridiplantae</taxon>
        <taxon>Chlorophyta</taxon>
        <taxon>Pyramimonadophyceae</taxon>
        <taxon>Pyramimonadales</taxon>
        <taxon>Pyramimonadaceae</taxon>
        <taxon>Cymbomonas</taxon>
    </lineage>
</organism>
<evidence type="ECO:0000313" key="3">
    <source>
        <dbReference type="Proteomes" id="UP001190700"/>
    </source>
</evidence>
<dbReference type="GO" id="GO:0005509">
    <property type="term" value="F:calcium ion binding"/>
    <property type="evidence" value="ECO:0007669"/>
    <property type="project" value="InterPro"/>
</dbReference>
<dbReference type="Gene3D" id="1.10.238.10">
    <property type="entry name" value="EF-hand"/>
    <property type="match status" value="2"/>
</dbReference>
<dbReference type="EMBL" id="LGRX02033891">
    <property type="protein sequence ID" value="KAK3239519.1"/>
    <property type="molecule type" value="Genomic_DNA"/>
</dbReference>
<dbReference type="SUPFAM" id="SSF47473">
    <property type="entry name" value="EF-hand"/>
    <property type="match status" value="2"/>
</dbReference>
<accession>A0AAE0BNY5</accession>
<comment type="caution">
    <text evidence="2">The sequence shown here is derived from an EMBL/GenBank/DDBJ whole genome shotgun (WGS) entry which is preliminary data.</text>
</comment>
<sequence length="371" mass="41949">MMLAALDSARILVCHLAATRVDRSVTAQRQLAIAGEPPRRGAQLGCVGRVPLRRLMRELDREKKGRLDLRECCYLIQQLLPGLSRRELEHVQSCFATMLASMSPEWDGCCYVEHLQQALLPFGFKKSAKKASAGADAKEAMEAMNGNEEWVADNDAFGKVAEMWDKLGLEAAVERLKEYDVDKDEGPDLLEALERVVAETEGGLEAYFKQFSDGGSEALNHNEFEQMILSLLPDMTENHLRFFEIMLDKTEELISAKHLLQHMNNCRVVGVKLPSHAQVEVPDVLNKLLLYTRKHNLNAADVFQKFDRDRDGALREEELLDMLAALMPALTEEEIGHVLAKWKSISFRQMQQMLRRVSRQRQDASSTQPSA</sequence>
<evidence type="ECO:0000313" key="2">
    <source>
        <dbReference type="EMBL" id="KAK3239519.1"/>
    </source>
</evidence>
<dbReference type="Proteomes" id="UP001190700">
    <property type="component" value="Unassembled WGS sequence"/>
</dbReference>
<reference evidence="2 3" key="1">
    <citation type="journal article" date="2015" name="Genome Biol. Evol.">
        <title>Comparative Genomics of a Bacterivorous Green Alga Reveals Evolutionary Causalities and Consequences of Phago-Mixotrophic Mode of Nutrition.</title>
        <authorList>
            <person name="Burns J.A."/>
            <person name="Paasch A."/>
            <person name="Narechania A."/>
            <person name="Kim E."/>
        </authorList>
    </citation>
    <scope>NUCLEOTIDE SEQUENCE [LARGE SCALE GENOMIC DNA]</scope>
    <source>
        <strain evidence="2 3">PLY_AMNH</strain>
    </source>
</reference>
<dbReference type="PROSITE" id="PS50222">
    <property type="entry name" value="EF_HAND_2"/>
    <property type="match status" value="1"/>
</dbReference>
<gene>
    <name evidence="2" type="ORF">CYMTET_50563</name>
</gene>
<dbReference type="AlphaFoldDB" id="A0AAE0BNY5"/>
<keyword evidence="3" id="KW-1185">Reference proteome</keyword>
<feature type="domain" description="EF-hand" evidence="1">
    <location>
        <begin position="294"/>
        <end position="329"/>
    </location>
</feature>